<gene>
    <name evidence="1" type="ORF">GCM10008025_17060</name>
</gene>
<name>A0A916RWQ5_9BACI</name>
<protein>
    <submittedName>
        <fullName evidence="1">Uncharacterized protein</fullName>
    </submittedName>
</protein>
<proteinExistence type="predicted"/>
<dbReference type="AlphaFoldDB" id="A0A916RWQ5"/>
<dbReference type="EMBL" id="BMEY01000007">
    <property type="protein sequence ID" value="GGA73926.1"/>
    <property type="molecule type" value="Genomic_DNA"/>
</dbReference>
<reference evidence="1" key="2">
    <citation type="submission" date="2020-09" db="EMBL/GenBank/DDBJ databases">
        <authorList>
            <person name="Sun Q."/>
            <person name="Zhou Y."/>
        </authorList>
    </citation>
    <scope>NUCLEOTIDE SEQUENCE</scope>
    <source>
        <strain evidence="1">CGMCC 1.12408</strain>
    </source>
</reference>
<organism evidence="1 2">
    <name type="scientific">Ornithinibacillus halotolerans</name>
    <dbReference type="NCBI Taxonomy" id="1274357"/>
    <lineage>
        <taxon>Bacteria</taxon>
        <taxon>Bacillati</taxon>
        <taxon>Bacillota</taxon>
        <taxon>Bacilli</taxon>
        <taxon>Bacillales</taxon>
        <taxon>Bacillaceae</taxon>
        <taxon>Ornithinibacillus</taxon>
    </lineage>
</organism>
<dbReference type="RefSeq" id="WP_188384266.1">
    <property type="nucleotide sequence ID" value="NZ_BMEY01000007.1"/>
</dbReference>
<comment type="caution">
    <text evidence="1">The sequence shown here is derived from an EMBL/GenBank/DDBJ whole genome shotgun (WGS) entry which is preliminary data.</text>
</comment>
<evidence type="ECO:0000313" key="1">
    <source>
        <dbReference type="EMBL" id="GGA73926.1"/>
    </source>
</evidence>
<evidence type="ECO:0000313" key="2">
    <source>
        <dbReference type="Proteomes" id="UP000613512"/>
    </source>
</evidence>
<dbReference type="Proteomes" id="UP000613512">
    <property type="component" value="Unassembled WGS sequence"/>
</dbReference>
<keyword evidence="2" id="KW-1185">Reference proteome</keyword>
<sequence length="202" mass="23641">MTILVQNCFHWIGYHYVNFLLEKGIVVKGIDKINSDKKDNLAMFFGRNSSFQWFEDSYDEKVSTALIIGNRISSIPINADRIIQIVLKQTKKIPDAVTINAPLLFGEWMEMTNEGVTDGNRIIPFQSDEFLQDAIYIEDFILSTYPLFESNKRSGDYQVISNKMYLDDAVKLENSIYIRDNIPMKHNVKKVIEHYKRYQNFY</sequence>
<accession>A0A916RWQ5</accession>
<reference evidence="1" key="1">
    <citation type="journal article" date="2014" name="Int. J. Syst. Evol. Microbiol.">
        <title>Complete genome sequence of Corynebacterium casei LMG S-19264T (=DSM 44701T), isolated from a smear-ripened cheese.</title>
        <authorList>
            <consortium name="US DOE Joint Genome Institute (JGI-PGF)"/>
            <person name="Walter F."/>
            <person name="Albersmeier A."/>
            <person name="Kalinowski J."/>
            <person name="Ruckert C."/>
        </authorList>
    </citation>
    <scope>NUCLEOTIDE SEQUENCE</scope>
    <source>
        <strain evidence="1">CGMCC 1.12408</strain>
    </source>
</reference>